<proteinExistence type="predicted"/>
<sequence>MALNITAFMINELRAIIYDIIVKHFIGQFIFRYRSRDYARRWNLLHCWTIIEEYEAHGRRKADWQVALLRGRWPAGHPSRVEVLEDGIHPNQHPYSTRARCIAREPIPSLEEAEDIAVDSQSTRVLRPNRELAALIQKARQEAANRAYDVVIPIDSDSEKKYKT</sequence>
<accession>A0A2U3EG11</accession>
<dbReference type="EMBL" id="LCWV01000004">
    <property type="protein sequence ID" value="PWI73464.1"/>
    <property type="molecule type" value="Genomic_DNA"/>
</dbReference>
<evidence type="ECO:0000313" key="1">
    <source>
        <dbReference type="EMBL" id="PWI73464.1"/>
    </source>
</evidence>
<organism evidence="1 2">
    <name type="scientific">Purpureocillium lilacinum</name>
    <name type="common">Paecilomyces lilacinus</name>
    <dbReference type="NCBI Taxonomy" id="33203"/>
    <lineage>
        <taxon>Eukaryota</taxon>
        <taxon>Fungi</taxon>
        <taxon>Dikarya</taxon>
        <taxon>Ascomycota</taxon>
        <taxon>Pezizomycotina</taxon>
        <taxon>Sordariomycetes</taxon>
        <taxon>Hypocreomycetidae</taxon>
        <taxon>Hypocreales</taxon>
        <taxon>Ophiocordycipitaceae</taxon>
        <taxon>Purpureocillium</taxon>
    </lineage>
</organism>
<comment type="caution">
    <text evidence="1">The sequence shown here is derived from an EMBL/GenBank/DDBJ whole genome shotgun (WGS) entry which is preliminary data.</text>
</comment>
<protein>
    <submittedName>
        <fullName evidence="1">Uncharacterized protein</fullName>
    </submittedName>
</protein>
<dbReference type="AlphaFoldDB" id="A0A2U3EG11"/>
<gene>
    <name evidence="1" type="ORF">PCL_08740</name>
</gene>
<name>A0A2U3EG11_PURLI</name>
<reference evidence="1 2" key="1">
    <citation type="journal article" date="2016" name="Front. Microbiol.">
        <title>Genome and transcriptome sequences reveal the specific parasitism of the nematophagous Purpureocillium lilacinum 36-1.</title>
        <authorList>
            <person name="Xie J."/>
            <person name="Li S."/>
            <person name="Mo C."/>
            <person name="Xiao X."/>
            <person name="Peng D."/>
            <person name="Wang G."/>
            <person name="Xiao Y."/>
        </authorList>
    </citation>
    <scope>NUCLEOTIDE SEQUENCE [LARGE SCALE GENOMIC DNA]</scope>
    <source>
        <strain evidence="1 2">36-1</strain>
    </source>
</reference>
<dbReference type="Proteomes" id="UP000245956">
    <property type="component" value="Unassembled WGS sequence"/>
</dbReference>
<evidence type="ECO:0000313" key="2">
    <source>
        <dbReference type="Proteomes" id="UP000245956"/>
    </source>
</evidence>